<reference evidence="3 4" key="1">
    <citation type="submission" date="2019-03" db="EMBL/GenBank/DDBJ databases">
        <title>Genomic Encyclopedia of Type Strains, Phase IV (KMG-IV): sequencing the most valuable type-strain genomes for metagenomic binning, comparative biology and taxonomic classification.</title>
        <authorList>
            <person name="Goeker M."/>
        </authorList>
    </citation>
    <scope>NUCLEOTIDE SEQUENCE [LARGE SCALE GENOMIC DNA]</scope>
    <source>
        <strain evidence="3 4">DSM 15264</strain>
    </source>
</reference>
<dbReference type="InterPro" id="IPR007400">
    <property type="entry name" value="PrpF-like"/>
</dbReference>
<sequence length="404" mass="42806">MKKDPAMAHVPQIRIPATYMRGGTSKGVFFRLDDLPERCRVPGEPRDRLLLRVIGSPDPYGKQIDGMGAATSSTSKTVIVSKSTQPGHDVDYLFGQVSIDQPFVDWSGNCGNLSSAVGPFAIAAGLIDPSRIPRDGLCTVRIWQANIRKTIIAHVPVTDGQVQETGDFELDGVTFPAAEVQLEFLDPADEGEGDGGGAMFPTGQLVDDLEVPGIGTLKATMINAGIPTIFVNAKDIGYTGTELQEAINGDPKALAMFETIRAHGAVRMGLIGHVDEAAKRQHTPKIAFVAPPADYVASSGKPVRATDVDLLVRALSMGKLHHAMMGTVSVAIATAAAIPGTLVNLAAGGGEREQVRFGHPSGTLRVGAQARREPSGEWVVTKAVMSRSARVLMEGWVRVPGDAF</sequence>
<protein>
    <submittedName>
        <fullName evidence="3">2-methylaconitate cis-trans isomerase</fullName>
    </submittedName>
</protein>
<dbReference type="PANTHER" id="PTHR43709:SF2">
    <property type="entry name" value="DUF453 DOMAIN PROTEIN (AFU_ORTHOLOGUE AFUA_6G00360)"/>
    <property type="match status" value="1"/>
</dbReference>
<organism evidence="3 4">
    <name type="scientific">Caldimonas thermodepolymerans</name>
    <dbReference type="NCBI Taxonomy" id="215580"/>
    <lineage>
        <taxon>Bacteria</taxon>
        <taxon>Pseudomonadati</taxon>
        <taxon>Pseudomonadota</taxon>
        <taxon>Betaproteobacteria</taxon>
        <taxon>Burkholderiales</taxon>
        <taxon>Sphaerotilaceae</taxon>
        <taxon>Caldimonas</taxon>
    </lineage>
</organism>
<dbReference type="AlphaFoldDB" id="A0AA46HWU3"/>
<dbReference type="Proteomes" id="UP000294772">
    <property type="component" value="Unassembled WGS sequence"/>
</dbReference>
<evidence type="ECO:0000313" key="4">
    <source>
        <dbReference type="Proteomes" id="UP000294772"/>
    </source>
</evidence>
<accession>A0AA46HWU3</accession>
<dbReference type="GO" id="GO:0019629">
    <property type="term" value="P:propionate catabolic process, 2-methylcitrate cycle"/>
    <property type="evidence" value="ECO:0007669"/>
    <property type="project" value="InterPro"/>
</dbReference>
<proteinExistence type="inferred from homology"/>
<dbReference type="Pfam" id="PF04303">
    <property type="entry name" value="PrpF"/>
    <property type="match status" value="1"/>
</dbReference>
<gene>
    <name evidence="3" type="ORF">EV676_10281</name>
</gene>
<dbReference type="GO" id="GO:0016853">
    <property type="term" value="F:isomerase activity"/>
    <property type="evidence" value="ECO:0007669"/>
    <property type="project" value="UniProtKB-KW"/>
</dbReference>
<name>A0AA46HWU3_9BURK</name>
<comment type="caution">
    <text evidence="3">The sequence shown here is derived from an EMBL/GenBank/DDBJ whole genome shotgun (WGS) entry which is preliminary data.</text>
</comment>
<dbReference type="SUPFAM" id="SSF54506">
    <property type="entry name" value="Diaminopimelate epimerase-like"/>
    <property type="match status" value="2"/>
</dbReference>
<comment type="similarity">
    <text evidence="1">Belongs to the PrpF family.</text>
</comment>
<evidence type="ECO:0000313" key="3">
    <source>
        <dbReference type="EMBL" id="TCP08575.1"/>
    </source>
</evidence>
<dbReference type="NCBIfam" id="TIGR02334">
    <property type="entry name" value="prpF"/>
    <property type="match status" value="1"/>
</dbReference>
<dbReference type="EMBL" id="SLXF01000002">
    <property type="protein sequence ID" value="TCP08575.1"/>
    <property type="molecule type" value="Genomic_DNA"/>
</dbReference>
<evidence type="ECO:0000256" key="2">
    <source>
        <dbReference type="ARBA" id="ARBA00023235"/>
    </source>
</evidence>
<keyword evidence="2 3" id="KW-0413">Isomerase</keyword>
<dbReference type="InterPro" id="IPR012709">
    <property type="entry name" value="PrpF"/>
</dbReference>
<dbReference type="Gene3D" id="3.10.310.10">
    <property type="entry name" value="Diaminopimelate Epimerase, Chain A, domain 1"/>
    <property type="match status" value="2"/>
</dbReference>
<dbReference type="PANTHER" id="PTHR43709">
    <property type="entry name" value="ACONITATE ISOMERASE-RELATED"/>
    <property type="match status" value="1"/>
</dbReference>
<evidence type="ECO:0000256" key="1">
    <source>
        <dbReference type="ARBA" id="ARBA00007673"/>
    </source>
</evidence>
<dbReference type="FunFam" id="3.10.310.10:FF:000018">
    <property type="entry name" value="2-methylaconitate cis-trans isomerase"/>
    <property type="match status" value="1"/>
</dbReference>